<proteinExistence type="predicted"/>
<dbReference type="AlphaFoldDB" id="A0AAJ0M8V8"/>
<reference evidence="1" key="2">
    <citation type="submission" date="2023-06" db="EMBL/GenBank/DDBJ databases">
        <authorList>
            <consortium name="Lawrence Berkeley National Laboratory"/>
            <person name="Haridas S."/>
            <person name="Hensen N."/>
            <person name="Bonometti L."/>
            <person name="Westerberg I."/>
            <person name="Brannstrom I.O."/>
            <person name="Guillou S."/>
            <person name="Cros-Aarteil S."/>
            <person name="Calhoun S."/>
            <person name="Kuo A."/>
            <person name="Mondo S."/>
            <person name="Pangilinan J."/>
            <person name="Riley R."/>
            <person name="Labutti K."/>
            <person name="Andreopoulos B."/>
            <person name="Lipzen A."/>
            <person name="Chen C."/>
            <person name="Yanf M."/>
            <person name="Daum C."/>
            <person name="Ng V."/>
            <person name="Clum A."/>
            <person name="Steindorff A."/>
            <person name="Ohm R."/>
            <person name="Martin F."/>
            <person name="Silar P."/>
            <person name="Natvig D."/>
            <person name="Lalanne C."/>
            <person name="Gautier V."/>
            <person name="Ament-Velasquez S.L."/>
            <person name="Kruys A."/>
            <person name="Hutchinson M.I."/>
            <person name="Powell A.J."/>
            <person name="Barry K."/>
            <person name="Miller A.N."/>
            <person name="Grigoriev I.V."/>
            <person name="Debuchy R."/>
            <person name="Gladieux P."/>
            <person name="Thoren M.H."/>
            <person name="Johannesson H."/>
        </authorList>
    </citation>
    <scope>NUCLEOTIDE SEQUENCE</scope>
    <source>
        <strain evidence="1">CBS 955.72</strain>
    </source>
</reference>
<dbReference type="Proteomes" id="UP001275084">
    <property type="component" value="Unassembled WGS sequence"/>
</dbReference>
<keyword evidence="2" id="KW-1185">Reference proteome</keyword>
<sequence length="136" mass="14398">MASGKIPDALAIRNPPSLSRVAAPLDTSGPLGKTTATVFAESLQKEITPQGLRSVIFEPGGLDSDLTVSREGEQFAQAPQADDKLPGAIINVVKGEGSAKGRPFPVRVVLGPDALDAVRQKGNEQLQRWISGRTYH</sequence>
<protein>
    <submittedName>
        <fullName evidence="1">Uncharacterized protein</fullName>
    </submittedName>
</protein>
<evidence type="ECO:0000313" key="2">
    <source>
        <dbReference type="Proteomes" id="UP001275084"/>
    </source>
</evidence>
<organism evidence="1 2">
    <name type="scientific">Lasiosphaeria hispida</name>
    <dbReference type="NCBI Taxonomy" id="260671"/>
    <lineage>
        <taxon>Eukaryota</taxon>
        <taxon>Fungi</taxon>
        <taxon>Dikarya</taxon>
        <taxon>Ascomycota</taxon>
        <taxon>Pezizomycotina</taxon>
        <taxon>Sordariomycetes</taxon>
        <taxon>Sordariomycetidae</taxon>
        <taxon>Sordariales</taxon>
        <taxon>Lasiosphaeriaceae</taxon>
        <taxon>Lasiosphaeria</taxon>
    </lineage>
</organism>
<comment type="caution">
    <text evidence="1">The sequence shown here is derived from an EMBL/GenBank/DDBJ whole genome shotgun (WGS) entry which is preliminary data.</text>
</comment>
<accession>A0AAJ0M8V8</accession>
<dbReference type="EMBL" id="JAUIQD010000008">
    <property type="protein sequence ID" value="KAK3342205.1"/>
    <property type="molecule type" value="Genomic_DNA"/>
</dbReference>
<name>A0AAJ0M8V8_9PEZI</name>
<gene>
    <name evidence="1" type="ORF">B0T25DRAFT_574506</name>
</gene>
<reference evidence="1" key="1">
    <citation type="journal article" date="2023" name="Mol. Phylogenet. Evol.">
        <title>Genome-scale phylogeny and comparative genomics of the fungal order Sordariales.</title>
        <authorList>
            <person name="Hensen N."/>
            <person name="Bonometti L."/>
            <person name="Westerberg I."/>
            <person name="Brannstrom I.O."/>
            <person name="Guillou S."/>
            <person name="Cros-Aarteil S."/>
            <person name="Calhoun S."/>
            <person name="Haridas S."/>
            <person name="Kuo A."/>
            <person name="Mondo S."/>
            <person name="Pangilinan J."/>
            <person name="Riley R."/>
            <person name="LaButti K."/>
            <person name="Andreopoulos B."/>
            <person name="Lipzen A."/>
            <person name="Chen C."/>
            <person name="Yan M."/>
            <person name="Daum C."/>
            <person name="Ng V."/>
            <person name="Clum A."/>
            <person name="Steindorff A."/>
            <person name="Ohm R.A."/>
            <person name="Martin F."/>
            <person name="Silar P."/>
            <person name="Natvig D.O."/>
            <person name="Lalanne C."/>
            <person name="Gautier V."/>
            <person name="Ament-Velasquez S.L."/>
            <person name="Kruys A."/>
            <person name="Hutchinson M.I."/>
            <person name="Powell A.J."/>
            <person name="Barry K."/>
            <person name="Miller A.N."/>
            <person name="Grigoriev I.V."/>
            <person name="Debuchy R."/>
            <person name="Gladieux P."/>
            <person name="Hiltunen Thoren M."/>
            <person name="Johannesson H."/>
        </authorList>
    </citation>
    <scope>NUCLEOTIDE SEQUENCE</scope>
    <source>
        <strain evidence="1">CBS 955.72</strain>
    </source>
</reference>
<evidence type="ECO:0000313" key="1">
    <source>
        <dbReference type="EMBL" id="KAK3342205.1"/>
    </source>
</evidence>